<evidence type="ECO:0000313" key="2">
    <source>
        <dbReference type="Proteomes" id="UP000076858"/>
    </source>
</evidence>
<reference evidence="1 2" key="1">
    <citation type="submission" date="2016-03" db="EMBL/GenBank/DDBJ databases">
        <title>EvidentialGene: Evidence-directed Construction of Genes on Genomes.</title>
        <authorList>
            <person name="Gilbert D.G."/>
            <person name="Choi J.-H."/>
            <person name="Mockaitis K."/>
            <person name="Colbourne J."/>
            <person name="Pfrender M."/>
        </authorList>
    </citation>
    <scope>NUCLEOTIDE SEQUENCE [LARGE SCALE GENOMIC DNA]</scope>
    <source>
        <strain evidence="1 2">Xinb3</strain>
        <tissue evidence="1">Complete organism</tissue>
    </source>
</reference>
<dbReference type="Proteomes" id="UP000076858">
    <property type="component" value="Unassembled WGS sequence"/>
</dbReference>
<evidence type="ECO:0000313" key="1">
    <source>
        <dbReference type="EMBL" id="KZS02994.1"/>
    </source>
</evidence>
<sequence>MIPGKVVSRVKVSSAVVGCKQKIQTLSSPIIALRFSLICSLLTVRKTIQDKAEHQTKNESAFVSFPSFKSDDGPLPHILQNGFTVAFF</sequence>
<protein>
    <submittedName>
        <fullName evidence="1">Uncharacterized protein</fullName>
    </submittedName>
</protein>
<dbReference type="EMBL" id="LRGB01003375">
    <property type="protein sequence ID" value="KZS02994.1"/>
    <property type="molecule type" value="Genomic_DNA"/>
</dbReference>
<comment type="caution">
    <text evidence="1">The sequence shown here is derived from an EMBL/GenBank/DDBJ whole genome shotgun (WGS) entry which is preliminary data.</text>
</comment>
<dbReference type="AlphaFoldDB" id="A0A164K6T6"/>
<name>A0A164K6T6_9CRUS</name>
<organism evidence="1 2">
    <name type="scientific">Daphnia magna</name>
    <dbReference type="NCBI Taxonomy" id="35525"/>
    <lineage>
        <taxon>Eukaryota</taxon>
        <taxon>Metazoa</taxon>
        <taxon>Ecdysozoa</taxon>
        <taxon>Arthropoda</taxon>
        <taxon>Crustacea</taxon>
        <taxon>Branchiopoda</taxon>
        <taxon>Diplostraca</taxon>
        <taxon>Cladocera</taxon>
        <taxon>Anomopoda</taxon>
        <taxon>Daphniidae</taxon>
        <taxon>Daphnia</taxon>
    </lineage>
</organism>
<proteinExistence type="predicted"/>
<gene>
    <name evidence="1" type="ORF">APZ42_034460</name>
</gene>
<keyword evidence="2" id="KW-1185">Reference proteome</keyword>
<accession>A0A164K6T6</accession>